<name>A0A7J7IMR5_9RHOD</name>
<dbReference type="InterPro" id="IPR006896">
    <property type="entry name" value="Sec23/24_trunk_dom"/>
</dbReference>
<dbReference type="InterPro" id="IPR036465">
    <property type="entry name" value="vWFA_dom_sf"/>
</dbReference>
<keyword evidence="3" id="KW-0931">ER-Golgi transport</keyword>
<dbReference type="GO" id="GO:0030127">
    <property type="term" value="C:COPII vesicle coat"/>
    <property type="evidence" value="ECO:0007669"/>
    <property type="project" value="InterPro"/>
</dbReference>
<dbReference type="Gene3D" id="1.20.120.730">
    <property type="entry name" value="Sec23/Sec24 helical domain"/>
    <property type="match status" value="1"/>
</dbReference>
<evidence type="ECO:0000256" key="2">
    <source>
        <dbReference type="ARBA" id="ARBA00022824"/>
    </source>
</evidence>
<feature type="domain" description="Sec23/Sec24 trunk" evidence="5">
    <location>
        <begin position="5"/>
        <end position="255"/>
    </location>
</feature>
<dbReference type="AlphaFoldDB" id="A0A7J7IMR5"/>
<gene>
    <name evidence="8" type="ORF">F1559_004831</name>
</gene>
<dbReference type="InterPro" id="IPR012990">
    <property type="entry name" value="Beta-sandwich_Sec23_24"/>
</dbReference>
<evidence type="ECO:0000256" key="4">
    <source>
        <dbReference type="ARBA" id="ARBA00023136"/>
    </source>
</evidence>
<dbReference type="OrthoDB" id="49016at2759"/>
<dbReference type="SUPFAM" id="SSF53300">
    <property type="entry name" value="vWA-like"/>
    <property type="match status" value="1"/>
</dbReference>
<proteinExistence type="predicted"/>
<dbReference type="Pfam" id="PF08033">
    <property type="entry name" value="Sec23_BS"/>
    <property type="match status" value="1"/>
</dbReference>
<reference evidence="8 9" key="1">
    <citation type="journal article" date="2020" name="J. Phycol.">
        <title>Comparative genome analysis reveals Cyanidiococcus gen. nov., a new extremophilic red algal genus sister to Cyanidioschyzon (Cyanidioschyzonaceae, Rhodophyta).</title>
        <authorList>
            <person name="Liu S.-L."/>
            <person name="Chiang Y.-R."/>
            <person name="Yoon H.S."/>
            <person name="Fu H.-Y."/>
        </authorList>
    </citation>
    <scope>NUCLEOTIDE SEQUENCE [LARGE SCALE GENOMIC DNA]</scope>
    <source>
        <strain evidence="8 9">THAL066</strain>
    </source>
</reference>
<dbReference type="Gene3D" id="3.40.20.10">
    <property type="entry name" value="Severin"/>
    <property type="match status" value="1"/>
</dbReference>
<keyword evidence="4" id="KW-0472">Membrane</keyword>
<dbReference type="InterPro" id="IPR006900">
    <property type="entry name" value="Sec23/24_helical_dom"/>
</dbReference>
<dbReference type="GO" id="GO:0006886">
    <property type="term" value="P:intracellular protein transport"/>
    <property type="evidence" value="ECO:0007669"/>
    <property type="project" value="InterPro"/>
</dbReference>
<dbReference type="InterPro" id="IPR029006">
    <property type="entry name" value="ADF-H/Gelsolin-like_dom_sf"/>
</dbReference>
<dbReference type="SUPFAM" id="SSF81995">
    <property type="entry name" value="beta-sandwich domain of Sec23/24"/>
    <property type="match status" value="1"/>
</dbReference>
<organism evidence="8 9">
    <name type="scientific">Cyanidiococcus yangmingshanensis</name>
    <dbReference type="NCBI Taxonomy" id="2690220"/>
    <lineage>
        <taxon>Eukaryota</taxon>
        <taxon>Rhodophyta</taxon>
        <taxon>Bangiophyceae</taxon>
        <taxon>Cyanidiales</taxon>
        <taxon>Cyanidiaceae</taxon>
        <taxon>Cyanidiococcus</taxon>
    </lineage>
</organism>
<dbReference type="EMBL" id="VWRR01000005">
    <property type="protein sequence ID" value="KAF6004009.1"/>
    <property type="molecule type" value="Genomic_DNA"/>
</dbReference>
<evidence type="ECO:0000259" key="7">
    <source>
        <dbReference type="Pfam" id="PF08033"/>
    </source>
</evidence>
<keyword evidence="9" id="KW-1185">Reference proteome</keyword>
<keyword evidence="2" id="KW-0256">Endoplasmic reticulum</keyword>
<accession>A0A7J7IMR5</accession>
<dbReference type="GO" id="GO:0005789">
    <property type="term" value="C:endoplasmic reticulum membrane"/>
    <property type="evidence" value="ECO:0007669"/>
    <property type="project" value="UniProtKB-SubCell"/>
</dbReference>
<dbReference type="InterPro" id="IPR036175">
    <property type="entry name" value="Sec23/24_helical_dom_sf"/>
</dbReference>
<dbReference type="Proteomes" id="UP000530660">
    <property type="component" value="Unassembled WGS sequence"/>
</dbReference>
<dbReference type="SUPFAM" id="SSF81811">
    <property type="entry name" value="Helical domain of Sec23/24"/>
    <property type="match status" value="1"/>
</dbReference>
<evidence type="ECO:0000259" key="6">
    <source>
        <dbReference type="Pfam" id="PF04815"/>
    </source>
</evidence>
<dbReference type="InterPro" id="IPR050550">
    <property type="entry name" value="SEC23_SEC24_subfamily"/>
</dbReference>
<evidence type="ECO:0000256" key="1">
    <source>
        <dbReference type="ARBA" id="ARBA00004586"/>
    </source>
</evidence>
<feature type="domain" description="Sec23/Sec24 helical" evidence="6">
    <location>
        <begin position="356"/>
        <end position="434"/>
    </location>
</feature>
<dbReference type="PANTHER" id="PTHR13803">
    <property type="entry name" value="SEC24-RELATED PROTEIN"/>
    <property type="match status" value="1"/>
</dbReference>
<dbReference type="GO" id="GO:0008270">
    <property type="term" value="F:zinc ion binding"/>
    <property type="evidence" value="ECO:0007669"/>
    <property type="project" value="TreeGrafter"/>
</dbReference>
<feature type="domain" description="Sec23/Sec24 beta-sandwich" evidence="7">
    <location>
        <begin position="261"/>
        <end position="345"/>
    </location>
</feature>
<evidence type="ECO:0000313" key="9">
    <source>
        <dbReference type="Proteomes" id="UP000530660"/>
    </source>
</evidence>
<keyword evidence="3" id="KW-0813">Transport</keyword>
<dbReference type="SUPFAM" id="SSF82754">
    <property type="entry name" value="C-terminal, gelsolin-like domain of Sec23/24"/>
    <property type="match status" value="1"/>
</dbReference>
<dbReference type="GO" id="GO:0090110">
    <property type="term" value="P:COPII-coated vesicle cargo loading"/>
    <property type="evidence" value="ECO:0007669"/>
    <property type="project" value="TreeGrafter"/>
</dbReference>
<dbReference type="Pfam" id="PF04811">
    <property type="entry name" value="Sec23_trunk"/>
    <property type="match status" value="1"/>
</dbReference>
<comment type="caution">
    <text evidence="8">The sequence shown here is derived from an EMBL/GenBank/DDBJ whole genome shotgun (WGS) entry which is preliminary data.</text>
</comment>
<dbReference type="Gene3D" id="3.40.50.410">
    <property type="entry name" value="von Willebrand factor, type A domain"/>
    <property type="match status" value="1"/>
</dbReference>
<dbReference type="GO" id="GO:0070971">
    <property type="term" value="C:endoplasmic reticulum exit site"/>
    <property type="evidence" value="ECO:0007669"/>
    <property type="project" value="TreeGrafter"/>
</dbReference>
<protein>
    <submittedName>
        <fullName evidence="8">Uncharacterized protein</fullName>
    </submittedName>
</protein>
<dbReference type="Pfam" id="PF04815">
    <property type="entry name" value="Sec23_helical"/>
    <property type="match status" value="1"/>
</dbReference>
<evidence type="ECO:0000259" key="5">
    <source>
        <dbReference type="Pfam" id="PF04811"/>
    </source>
</evidence>
<evidence type="ECO:0000256" key="3">
    <source>
        <dbReference type="ARBA" id="ARBA00022892"/>
    </source>
</evidence>
<evidence type="ECO:0000313" key="8">
    <source>
        <dbReference type="EMBL" id="KAF6004009.1"/>
    </source>
</evidence>
<comment type="subcellular location">
    <subcellularLocation>
        <location evidence="1">Endoplasmic reticulum membrane</location>
    </subcellularLocation>
</comment>
<dbReference type="InterPro" id="IPR036180">
    <property type="entry name" value="Gelsolin-like_dom_sf"/>
</dbReference>
<dbReference type="PANTHER" id="PTHR13803:SF39">
    <property type="entry name" value="SECRETORY 24AB, ISOFORM A"/>
    <property type="match status" value="1"/>
</dbReference>
<dbReference type="Gene3D" id="2.60.40.1670">
    <property type="entry name" value="beta-sandwich domain of Sec23/24"/>
    <property type="match status" value="1"/>
</dbReference>
<dbReference type="GO" id="GO:0000149">
    <property type="term" value="F:SNARE binding"/>
    <property type="evidence" value="ECO:0007669"/>
    <property type="project" value="TreeGrafter"/>
</dbReference>
<sequence>MIRPPQPPVYVFVLDVSYGSIVSGAFFTFLETIRNCLDALPRDGRTRVGVLTFDTQLTYCALPPGERAEPRFLVAPDVDDVFLPAPEYVLASLDESLPALSKLLDKLEMIYDPAVIQASTGTAGNALASGSAFGSAVMGAFYVMQHWGGKMIVLSASRPTMGVAKLKDRDDPYALFTDREARLLTPEEGQYKRIAVDLVRAQVSVDLFLTPPSGCYIDVASLSCLSKYTGGELLYISGFEATRDGARLARALRRDLCRETGFEAVFRLRASNGARCARFHGRFFTRSSDLLAQPNADSDKTYVVELSFEEAQLTNRYLCAQSALLYTTSHGERRIRVHTVVAPVTSLPNELYRSADVNVIVNLLARALFEHCTTRKPEAVRRAVVDQVVEVLAKYRQLLSSPSHVSSSQLVLPDALRCLPLYGLGIVRSALLSRDAAAAIALRIDCKAALLQAVDNGSVGTLMAFAYPNCIRLEDGSGLRASASALSGMVLIDAGFEVFVWVALDVPPPLLVALVGPEITSLLLAQPPPAHLPSPKALGEELLRLPYHQPNDRGHEMRRRLHAVMEARTDAMPVVSLVRQGTPAEARVLTLMTEDRTSSEMGYIEFLAAIQRQLQQRLAGSSSSTSS</sequence>